<evidence type="ECO:0000256" key="1">
    <source>
        <dbReference type="SAM" id="Phobius"/>
    </source>
</evidence>
<dbReference type="NCBIfam" id="NF040535">
    <property type="entry name" value="LiaF_C_term"/>
    <property type="match status" value="1"/>
</dbReference>
<dbReference type="AlphaFoldDB" id="A0A1M4XKR9"/>
<proteinExistence type="predicted"/>
<evidence type="ECO:0000313" key="3">
    <source>
        <dbReference type="EMBL" id="SHE94031.1"/>
    </source>
</evidence>
<accession>A0A1M4XKR9</accession>
<dbReference type="EMBL" id="FQVL01000005">
    <property type="protein sequence ID" value="SHE94031.1"/>
    <property type="molecule type" value="Genomic_DNA"/>
</dbReference>
<feature type="domain" description="Cell wall-active antibiotics response LiaF-like C-terminal" evidence="2">
    <location>
        <begin position="97"/>
        <end position="208"/>
    </location>
</feature>
<dbReference type="InterPro" id="IPR024425">
    <property type="entry name" value="LiaF-like_C"/>
</dbReference>
<name>A0A1M4XKR9_9BACL</name>
<keyword evidence="1" id="KW-0472">Membrane</keyword>
<evidence type="ECO:0000313" key="4">
    <source>
        <dbReference type="Proteomes" id="UP000184476"/>
    </source>
</evidence>
<keyword evidence="4" id="KW-1185">Reference proteome</keyword>
<dbReference type="Proteomes" id="UP000184476">
    <property type="component" value="Unassembled WGS sequence"/>
</dbReference>
<dbReference type="Pfam" id="PF09922">
    <property type="entry name" value="LiaF-like_C"/>
    <property type="match status" value="1"/>
</dbReference>
<keyword evidence="1" id="KW-1133">Transmembrane helix</keyword>
<feature type="transmembrane region" description="Helical" evidence="1">
    <location>
        <begin position="6"/>
        <end position="23"/>
    </location>
</feature>
<organism evidence="3 4">
    <name type="scientific">Seinonella peptonophila</name>
    <dbReference type="NCBI Taxonomy" id="112248"/>
    <lineage>
        <taxon>Bacteria</taxon>
        <taxon>Bacillati</taxon>
        <taxon>Bacillota</taxon>
        <taxon>Bacilli</taxon>
        <taxon>Bacillales</taxon>
        <taxon>Thermoactinomycetaceae</taxon>
        <taxon>Seinonella</taxon>
    </lineage>
</organism>
<dbReference type="RefSeq" id="WP_073154677.1">
    <property type="nucleotide sequence ID" value="NZ_FQVL01000005.1"/>
</dbReference>
<gene>
    <name evidence="3" type="ORF">SAMN05444392_10551</name>
</gene>
<dbReference type="STRING" id="112248.SAMN05444392_10551"/>
<evidence type="ECO:0000259" key="2">
    <source>
        <dbReference type="Pfam" id="PF09922"/>
    </source>
</evidence>
<reference evidence="3 4" key="1">
    <citation type="submission" date="2016-11" db="EMBL/GenBank/DDBJ databases">
        <authorList>
            <person name="Jaros S."/>
            <person name="Januszkiewicz K."/>
            <person name="Wedrychowicz H."/>
        </authorList>
    </citation>
    <scope>NUCLEOTIDE SEQUENCE [LARGE SCALE GENOMIC DNA]</scope>
    <source>
        <strain evidence="3 4">DSM 44666</strain>
    </source>
</reference>
<protein>
    <submittedName>
        <fullName evidence="3">Predicted membrane protein</fullName>
    </submittedName>
</protein>
<sequence>MNYSRYFFFLLIGAFSSLVYLFTEDYYVSTLILILPISIFLFIGRYYLAAIISITLLILIYFQLILPVIQICVAIMFIYYGFQLLCYKNHAQKNHTWFGKVDPLQTPRRLDHAHLFCGVGLINLNLHQAILLNGENRIIIQSWFGQTRIFVPADLTISISAVGLFGKMDFFGEVKRFPSPIQVSSKNDPHSAQKISISILYLIGEIEVIQQ</sequence>
<dbReference type="InterPro" id="IPR047793">
    <property type="entry name" value="LiaF_C"/>
</dbReference>
<feature type="transmembrane region" description="Helical" evidence="1">
    <location>
        <begin position="54"/>
        <end position="82"/>
    </location>
</feature>
<keyword evidence="1" id="KW-0812">Transmembrane</keyword>
<feature type="transmembrane region" description="Helical" evidence="1">
    <location>
        <begin position="30"/>
        <end position="48"/>
    </location>
</feature>